<dbReference type="SUPFAM" id="SSF52172">
    <property type="entry name" value="CheY-like"/>
    <property type="match status" value="1"/>
</dbReference>
<feature type="domain" description="Response regulatory" evidence="7">
    <location>
        <begin position="3"/>
        <end position="119"/>
    </location>
</feature>
<keyword evidence="4" id="KW-0804">Transcription</keyword>
<dbReference type="Pfam" id="PF00072">
    <property type="entry name" value="Response_reg"/>
    <property type="match status" value="1"/>
</dbReference>
<feature type="modified residue" description="4-aspartylphosphate" evidence="5">
    <location>
        <position position="54"/>
    </location>
</feature>
<dbReference type="Pfam" id="PF00196">
    <property type="entry name" value="GerE"/>
    <property type="match status" value="1"/>
</dbReference>
<dbReference type="SUPFAM" id="SSF46894">
    <property type="entry name" value="C-terminal effector domain of the bipartite response regulators"/>
    <property type="match status" value="1"/>
</dbReference>
<evidence type="ECO:0000256" key="5">
    <source>
        <dbReference type="PROSITE-ProRule" id="PRU00169"/>
    </source>
</evidence>
<reference evidence="8 9" key="1">
    <citation type="submission" date="2019-09" db="EMBL/GenBank/DDBJ databases">
        <title>Screening of Novel Bioactive Compounds from Soil-Associated.</title>
        <authorList>
            <person name="Zhao S."/>
        </authorList>
    </citation>
    <scope>NUCLEOTIDE SEQUENCE [LARGE SCALE GENOMIC DNA]</scope>
    <source>
        <strain evidence="8 9">HIT-DPA4</strain>
    </source>
</reference>
<dbReference type="PANTHER" id="PTHR43214">
    <property type="entry name" value="TWO-COMPONENT RESPONSE REGULATOR"/>
    <property type="match status" value="1"/>
</dbReference>
<sequence>MIRVLLADDEALVRQGIRLVLESDDQITVVAEATDGAQALDSARRHQPDVAIVDVRMPVMDGLAVAREMALLPQPPRTIMLTSYALDEYLFAALKSGADGFLVKDVSPYDLMNAVKAVSSGDAIISPSMTRSLIQRLTPPEVSPVSSAQERLRALPEEQRTILALIAEGLSNAEIATCRGLTESQVKAQVSRILRMLRLSNRVQAAILAYSAGLSHDRSRT</sequence>
<dbReference type="InterPro" id="IPR000792">
    <property type="entry name" value="Tscrpt_reg_LuxR_C"/>
</dbReference>
<dbReference type="PROSITE" id="PS50110">
    <property type="entry name" value="RESPONSE_REGULATORY"/>
    <property type="match status" value="1"/>
</dbReference>
<evidence type="ECO:0000313" key="8">
    <source>
        <dbReference type="EMBL" id="KAB1140040.1"/>
    </source>
</evidence>
<dbReference type="CDD" id="cd06170">
    <property type="entry name" value="LuxR_C_like"/>
    <property type="match status" value="1"/>
</dbReference>
<organism evidence="8 9">
    <name type="scientific">Streptomyces luteolifulvus</name>
    <dbReference type="NCBI Taxonomy" id="2615112"/>
    <lineage>
        <taxon>Bacteria</taxon>
        <taxon>Bacillati</taxon>
        <taxon>Actinomycetota</taxon>
        <taxon>Actinomycetes</taxon>
        <taxon>Kitasatosporales</taxon>
        <taxon>Streptomycetaceae</taxon>
        <taxon>Streptomyces</taxon>
    </lineage>
</organism>
<evidence type="ECO:0000256" key="2">
    <source>
        <dbReference type="ARBA" id="ARBA00023015"/>
    </source>
</evidence>
<feature type="domain" description="HTH luxR-type" evidence="6">
    <location>
        <begin position="148"/>
        <end position="213"/>
    </location>
</feature>
<dbReference type="InterPro" id="IPR039420">
    <property type="entry name" value="WalR-like"/>
</dbReference>
<dbReference type="GO" id="GO:0000160">
    <property type="term" value="P:phosphorelay signal transduction system"/>
    <property type="evidence" value="ECO:0007669"/>
    <property type="project" value="InterPro"/>
</dbReference>
<name>A0A6H9UPM5_9ACTN</name>
<dbReference type="GO" id="GO:0006355">
    <property type="term" value="P:regulation of DNA-templated transcription"/>
    <property type="evidence" value="ECO:0007669"/>
    <property type="project" value="InterPro"/>
</dbReference>
<dbReference type="PANTHER" id="PTHR43214:SF24">
    <property type="entry name" value="TRANSCRIPTIONAL REGULATORY PROTEIN NARL-RELATED"/>
    <property type="match status" value="1"/>
</dbReference>
<gene>
    <name evidence="8" type="ORF">F7R91_37435</name>
</gene>
<evidence type="ECO:0000256" key="3">
    <source>
        <dbReference type="ARBA" id="ARBA00023125"/>
    </source>
</evidence>
<dbReference type="SMART" id="SM00448">
    <property type="entry name" value="REC"/>
    <property type="match status" value="1"/>
</dbReference>
<dbReference type="PROSITE" id="PS50043">
    <property type="entry name" value="HTH_LUXR_2"/>
    <property type="match status" value="1"/>
</dbReference>
<dbReference type="AlphaFoldDB" id="A0A6H9UPM5"/>
<dbReference type="EMBL" id="VZRB01000047">
    <property type="protein sequence ID" value="KAB1140040.1"/>
    <property type="molecule type" value="Genomic_DNA"/>
</dbReference>
<dbReference type="GO" id="GO:0003677">
    <property type="term" value="F:DNA binding"/>
    <property type="evidence" value="ECO:0007669"/>
    <property type="project" value="UniProtKB-KW"/>
</dbReference>
<dbReference type="InterPro" id="IPR001789">
    <property type="entry name" value="Sig_transdc_resp-reg_receiver"/>
</dbReference>
<dbReference type="InterPro" id="IPR016032">
    <property type="entry name" value="Sig_transdc_resp-reg_C-effctor"/>
</dbReference>
<dbReference type="CDD" id="cd17535">
    <property type="entry name" value="REC_NarL-like"/>
    <property type="match status" value="1"/>
</dbReference>
<evidence type="ECO:0000256" key="4">
    <source>
        <dbReference type="ARBA" id="ARBA00023163"/>
    </source>
</evidence>
<keyword evidence="9" id="KW-1185">Reference proteome</keyword>
<protein>
    <submittedName>
        <fullName evidence="8">Response regulator transcription factor</fullName>
    </submittedName>
</protein>
<dbReference type="InterPro" id="IPR058245">
    <property type="entry name" value="NreC/VraR/RcsB-like_REC"/>
</dbReference>
<dbReference type="Proteomes" id="UP000442707">
    <property type="component" value="Unassembled WGS sequence"/>
</dbReference>
<keyword evidence="1 5" id="KW-0597">Phosphoprotein</keyword>
<evidence type="ECO:0000313" key="9">
    <source>
        <dbReference type="Proteomes" id="UP000442707"/>
    </source>
</evidence>
<evidence type="ECO:0000256" key="1">
    <source>
        <dbReference type="ARBA" id="ARBA00022553"/>
    </source>
</evidence>
<dbReference type="RefSeq" id="WP_150957706.1">
    <property type="nucleotide sequence ID" value="NZ_VZRB01000047.1"/>
</dbReference>
<evidence type="ECO:0000259" key="6">
    <source>
        <dbReference type="PROSITE" id="PS50043"/>
    </source>
</evidence>
<dbReference type="InterPro" id="IPR011006">
    <property type="entry name" value="CheY-like_superfamily"/>
</dbReference>
<keyword evidence="3" id="KW-0238">DNA-binding</keyword>
<proteinExistence type="predicted"/>
<comment type="caution">
    <text evidence="8">The sequence shown here is derived from an EMBL/GenBank/DDBJ whole genome shotgun (WGS) entry which is preliminary data.</text>
</comment>
<accession>A0A6H9UPM5</accession>
<evidence type="ECO:0000259" key="7">
    <source>
        <dbReference type="PROSITE" id="PS50110"/>
    </source>
</evidence>
<dbReference type="SMART" id="SM00421">
    <property type="entry name" value="HTH_LUXR"/>
    <property type="match status" value="1"/>
</dbReference>
<keyword evidence="2" id="KW-0805">Transcription regulation</keyword>
<dbReference type="Gene3D" id="3.40.50.2300">
    <property type="match status" value="1"/>
</dbReference>